<dbReference type="AlphaFoldDB" id="A0A1L4BS96"/>
<dbReference type="SUPFAM" id="SSF50630">
    <property type="entry name" value="Acid proteases"/>
    <property type="match status" value="1"/>
</dbReference>
<dbReference type="InterPro" id="IPR021109">
    <property type="entry name" value="Peptidase_aspartic_dom_sf"/>
</dbReference>
<feature type="signal peptide" evidence="1">
    <location>
        <begin position="1"/>
        <end position="18"/>
    </location>
</feature>
<sequence>MKIIISFIFCLLVNTLQAEDLGNYLTEKYGYQKFNLLDNDQEYHAPYLIGKVNNNKVYILFDTGSNGVSIFNSSVKQLKLKEDNSLNHSKNMTGQSSINHSVILKQIKIGNIILKNVKAKITNQPKKKQYPTIVIGTNFLKKYNAIFNFSNNNIYLSTRQITPKDHYLIGQKLQANDYLLINLTKLLSQHQVIPIAFNKNSPVNCLLDTGTSDFTVSDDYTKSIGLKTTSKKTIKATDGTLTVANTSIASLTLNPLNTFYQKRLQLLNLKATSANIGSLSKFLGVVCVLGFKELKDTKSIYDFSAARLYIQSDL</sequence>
<keyword evidence="3" id="KW-1185">Reference proteome</keyword>
<name>A0A1L4BS96_9GAMM</name>
<dbReference type="InterPro" id="IPR001969">
    <property type="entry name" value="Aspartic_peptidase_AS"/>
</dbReference>
<dbReference type="Proteomes" id="UP000184222">
    <property type="component" value="Chromosome"/>
</dbReference>
<dbReference type="CDD" id="cd05483">
    <property type="entry name" value="retropepsin_like_bacteria"/>
    <property type="match status" value="1"/>
</dbReference>
<organism evidence="2 3">
    <name type="scientific">Francisella uliginis</name>
    <dbReference type="NCBI Taxonomy" id="573570"/>
    <lineage>
        <taxon>Bacteria</taxon>
        <taxon>Pseudomonadati</taxon>
        <taxon>Pseudomonadota</taxon>
        <taxon>Gammaproteobacteria</taxon>
        <taxon>Thiotrichales</taxon>
        <taxon>Francisellaceae</taxon>
        <taxon>Francisella</taxon>
    </lineage>
</organism>
<dbReference type="Gene3D" id="2.40.70.10">
    <property type="entry name" value="Acid Proteases"/>
    <property type="match status" value="2"/>
</dbReference>
<proteinExistence type="predicted"/>
<dbReference type="Pfam" id="PF13975">
    <property type="entry name" value="gag-asp_proteas"/>
    <property type="match status" value="1"/>
</dbReference>
<dbReference type="PROSITE" id="PS00141">
    <property type="entry name" value="ASP_PROTEASE"/>
    <property type="match status" value="1"/>
</dbReference>
<keyword evidence="1" id="KW-0732">Signal</keyword>
<dbReference type="GO" id="GO:0004190">
    <property type="term" value="F:aspartic-type endopeptidase activity"/>
    <property type="evidence" value="ECO:0007669"/>
    <property type="project" value="InterPro"/>
</dbReference>
<evidence type="ECO:0000256" key="1">
    <source>
        <dbReference type="SAM" id="SignalP"/>
    </source>
</evidence>
<accession>A0A1L4BS96</accession>
<dbReference type="RefSeq" id="WP_072712180.1">
    <property type="nucleotide sequence ID" value="NZ_CP016796.1"/>
</dbReference>
<dbReference type="GO" id="GO:0006508">
    <property type="term" value="P:proteolysis"/>
    <property type="evidence" value="ECO:0007669"/>
    <property type="project" value="InterPro"/>
</dbReference>
<protein>
    <recommendedName>
        <fullName evidence="4">Aspartyl protease</fullName>
    </recommendedName>
</protein>
<evidence type="ECO:0008006" key="4">
    <source>
        <dbReference type="Google" id="ProtNLM"/>
    </source>
</evidence>
<dbReference type="EMBL" id="CP016796">
    <property type="protein sequence ID" value="API86711.1"/>
    <property type="molecule type" value="Genomic_DNA"/>
</dbReference>
<dbReference type="OrthoDB" id="185963at2"/>
<dbReference type="STRING" id="573570.F7310_04755"/>
<evidence type="ECO:0000313" key="3">
    <source>
        <dbReference type="Proteomes" id="UP000184222"/>
    </source>
</evidence>
<evidence type="ECO:0000313" key="2">
    <source>
        <dbReference type="EMBL" id="API86711.1"/>
    </source>
</evidence>
<dbReference type="KEGG" id="frx:F7310_04755"/>
<reference evidence="2 3" key="1">
    <citation type="journal article" date="2016" name="Appl. Environ. Microbiol.">
        <title>Whole genome relationships among Francisella bacteria of diverse origin define new species and provide specific regions for detection.</title>
        <authorList>
            <person name="Challacombe J.F."/>
            <person name="Petersen J.M."/>
            <person name="Gallegos-Graves V."/>
            <person name="Hodge D."/>
            <person name="Pillai S."/>
            <person name="Kuske C.R."/>
        </authorList>
    </citation>
    <scope>NUCLEOTIDE SEQUENCE [LARGE SCALE GENOMIC DNA]</scope>
    <source>
        <strain evidence="3">TX07-7310</strain>
    </source>
</reference>
<feature type="chain" id="PRO_5012995868" description="Aspartyl protease" evidence="1">
    <location>
        <begin position="19"/>
        <end position="314"/>
    </location>
</feature>
<dbReference type="InterPro" id="IPR034122">
    <property type="entry name" value="Retropepsin-like_bacterial"/>
</dbReference>
<gene>
    <name evidence="2" type="ORF">F7310_04755</name>
</gene>